<evidence type="ECO:0000256" key="4">
    <source>
        <dbReference type="ARBA" id="ARBA00022692"/>
    </source>
</evidence>
<sequence length="283" mass="31416">MFKLYINSIHLNQLNTWLLIIGGGLVLNHLSLVWKVDQDELLGNSLLLWVAVCLLIWKKRHLLNFNSQPFSTSIGLFLVSFILVRSSSITETNFFVRLSPAISLVGWSLLASGIRGVQQYVKELLILCCLILNSTFMSHVFNISAVTAKFAGYLLWYLGFPVTLQGVNIILPTGSVEVNSGCSGYTIILQLLGLSVVFLSMFPNPPIQKIILPLSAMIIGFLVNIARVALMTILVAANQKEAFLYWHQADGSLIFSGIGVAIFASLYHFLNRHNEIEVTESET</sequence>
<name>A0A2T1C5H1_9CYAN</name>
<feature type="transmembrane region" description="Helical" evidence="8">
    <location>
        <begin position="150"/>
        <end position="171"/>
    </location>
</feature>
<evidence type="ECO:0000313" key="10">
    <source>
        <dbReference type="Proteomes" id="UP000238762"/>
    </source>
</evidence>
<comment type="caution">
    <text evidence="9">The sequence shown here is derived from an EMBL/GenBank/DDBJ whole genome shotgun (WGS) entry which is preliminary data.</text>
</comment>
<accession>A0A2T1C5H1</accession>
<evidence type="ECO:0000313" key="9">
    <source>
        <dbReference type="EMBL" id="PSB03511.1"/>
    </source>
</evidence>
<evidence type="ECO:0000256" key="5">
    <source>
        <dbReference type="ARBA" id="ARBA00022801"/>
    </source>
</evidence>
<dbReference type="InterPro" id="IPR022505">
    <property type="entry name" value="Exosortase_cyanobac"/>
</dbReference>
<dbReference type="OrthoDB" id="461510at2"/>
<proteinExistence type="predicted"/>
<dbReference type="GO" id="GO:0008233">
    <property type="term" value="F:peptidase activity"/>
    <property type="evidence" value="ECO:0007669"/>
    <property type="project" value="UniProtKB-KW"/>
</dbReference>
<keyword evidence="7 8" id="KW-0472">Membrane</keyword>
<gene>
    <name evidence="9" type="primary">crtA</name>
    <name evidence="9" type="ORF">C7B64_08085</name>
</gene>
<keyword evidence="10" id="KW-1185">Reference proteome</keyword>
<dbReference type="GO" id="GO:0005886">
    <property type="term" value="C:plasma membrane"/>
    <property type="evidence" value="ECO:0007669"/>
    <property type="project" value="UniProtKB-SubCell"/>
</dbReference>
<feature type="transmembrane region" description="Helical" evidence="8">
    <location>
        <begin position="94"/>
        <end position="112"/>
    </location>
</feature>
<dbReference type="NCBIfam" id="TIGR03763">
    <property type="entry name" value="cyanoexo_CrtA"/>
    <property type="match status" value="1"/>
</dbReference>
<organism evidence="9 10">
    <name type="scientific">Merismopedia glauca CCAP 1448/3</name>
    <dbReference type="NCBI Taxonomy" id="1296344"/>
    <lineage>
        <taxon>Bacteria</taxon>
        <taxon>Bacillati</taxon>
        <taxon>Cyanobacteriota</taxon>
        <taxon>Cyanophyceae</taxon>
        <taxon>Synechococcales</taxon>
        <taxon>Merismopediaceae</taxon>
        <taxon>Merismopedia</taxon>
    </lineage>
</organism>
<feature type="transmembrane region" description="Helical" evidence="8">
    <location>
        <begin position="214"/>
        <end position="237"/>
    </location>
</feature>
<dbReference type="Pfam" id="PF09721">
    <property type="entry name" value="Exosortase_EpsH"/>
    <property type="match status" value="1"/>
</dbReference>
<protein>
    <submittedName>
        <fullName evidence="9">Cyanoexosortase A</fullName>
    </submittedName>
</protein>
<evidence type="ECO:0000256" key="7">
    <source>
        <dbReference type="ARBA" id="ARBA00023136"/>
    </source>
</evidence>
<evidence type="ECO:0000256" key="1">
    <source>
        <dbReference type="ARBA" id="ARBA00004651"/>
    </source>
</evidence>
<evidence type="ECO:0000256" key="3">
    <source>
        <dbReference type="ARBA" id="ARBA00022670"/>
    </source>
</evidence>
<dbReference type="InterPro" id="IPR019127">
    <property type="entry name" value="Exosortase"/>
</dbReference>
<dbReference type="InterPro" id="IPR026392">
    <property type="entry name" value="Exo/Archaeosortase_dom"/>
</dbReference>
<dbReference type="EMBL" id="PVWJ01000030">
    <property type="protein sequence ID" value="PSB03511.1"/>
    <property type="molecule type" value="Genomic_DNA"/>
</dbReference>
<feature type="transmembrane region" description="Helical" evidence="8">
    <location>
        <begin position="69"/>
        <end position="88"/>
    </location>
</feature>
<dbReference type="RefSeq" id="WP_106288132.1">
    <property type="nucleotide sequence ID" value="NZ_CAWNTC010000252.1"/>
</dbReference>
<keyword evidence="5" id="KW-0378">Hydrolase</keyword>
<dbReference type="NCBIfam" id="TIGR04178">
    <property type="entry name" value="exo_archaeo"/>
    <property type="match status" value="1"/>
</dbReference>
<feature type="transmembrane region" description="Helical" evidence="8">
    <location>
        <begin position="41"/>
        <end position="57"/>
    </location>
</feature>
<feature type="transmembrane region" description="Helical" evidence="8">
    <location>
        <begin position="183"/>
        <end position="202"/>
    </location>
</feature>
<keyword evidence="3" id="KW-0645">Protease</keyword>
<evidence type="ECO:0000256" key="8">
    <source>
        <dbReference type="SAM" id="Phobius"/>
    </source>
</evidence>
<dbReference type="GO" id="GO:0006508">
    <property type="term" value="P:proteolysis"/>
    <property type="evidence" value="ECO:0007669"/>
    <property type="project" value="UniProtKB-KW"/>
</dbReference>
<keyword evidence="2" id="KW-1003">Cell membrane</keyword>
<dbReference type="Proteomes" id="UP000238762">
    <property type="component" value="Unassembled WGS sequence"/>
</dbReference>
<keyword evidence="6 8" id="KW-1133">Transmembrane helix</keyword>
<comment type="subcellular location">
    <subcellularLocation>
        <location evidence="1">Cell membrane</location>
        <topology evidence="1">Multi-pass membrane protein</topology>
    </subcellularLocation>
</comment>
<evidence type="ECO:0000256" key="6">
    <source>
        <dbReference type="ARBA" id="ARBA00022989"/>
    </source>
</evidence>
<feature type="transmembrane region" description="Helical" evidence="8">
    <location>
        <begin position="16"/>
        <end position="35"/>
    </location>
</feature>
<reference evidence="9 10" key="1">
    <citation type="submission" date="2018-02" db="EMBL/GenBank/DDBJ databases">
        <authorList>
            <person name="Cohen D.B."/>
            <person name="Kent A.D."/>
        </authorList>
    </citation>
    <scope>NUCLEOTIDE SEQUENCE [LARGE SCALE GENOMIC DNA]</scope>
    <source>
        <strain evidence="9 10">CCAP 1448/3</strain>
    </source>
</reference>
<evidence type="ECO:0000256" key="2">
    <source>
        <dbReference type="ARBA" id="ARBA00022475"/>
    </source>
</evidence>
<feature type="transmembrane region" description="Helical" evidence="8">
    <location>
        <begin position="124"/>
        <end position="144"/>
    </location>
</feature>
<feature type="transmembrane region" description="Helical" evidence="8">
    <location>
        <begin position="249"/>
        <end position="270"/>
    </location>
</feature>
<reference evidence="9 10" key="2">
    <citation type="submission" date="2018-03" db="EMBL/GenBank/DDBJ databases">
        <title>The ancient ancestry and fast evolution of plastids.</title>
        <authorList>
            <person name="Moore K.R."/>
            <person name="Magnabosco C."/>
            <person name="Momper L."/>
            <person name="Gold D.A."/>
            <person name="Bosak T."/>
            <person name="Fournier G.P."/>
        </authorList>
    </citation>
    <scope>NUCLEOTIDE SEQUENCE [LARGE SCALE GENOMIC DNA]</scope>
    <source>
        <strain evidence="9 10">CCAP 1448/3</strain>
    </source>
</reference>
<dbReference type="AlphaFoldDB" id="A0A2T1C5H1"/>
<keyword evidence="4 8" id="KW-0812">Transmembrane</keyword>